<proteinExistence type="inferred from homology"/>
<gene>
    <name evidence="4" type="ORF">K452DRAFT_202701</name>
</gene>
<keyword evidence="5" id="KW-1185">Reference proteome</keyword>
<dbReference type="PANTHER" id="PTHR43008">
    <property type="entry name" value="BENZIL REDUCTASE"/>
    <property type="match status" value="1"/>
</dbReference>
<dbReference type="EMBL" id="ML995478">
    <property type="protein sequence ID" value="KAF2145302.1"/>
    <property type="molecule type" value="Genomic_DNA"/>
</dbReference>
<dbReference type="PANTHER" id="PTHR43008:SF4">
    <property type="entry name" value="CHAIN DEHYDROGENASE, PUTATIVE (AFU_ORTHOLOGUE AFUA_4G08710)-RELATED"/>
    <property type="match status" value="1"/>
</dbReference>
<evidence type="ECO:0000256" key="2">
    <source>
        <dbReference type="ARBA" id="ARBA00023002"/>
    </source>
</evidence>
<dbReference type="PRINTS" id="PR00081">
    <property type="entry name" value="GDHRDH"/>
</dbReference>
<dbReference type="GeneID" id="54293555"/>
<feature type="non-terminal residue" evidence="4">
    <location>
        <position position="1"/>
    </location>
</feature>
<dbReference type="Pfam" id="PF00106">
    <property type="entry name" value="adh_short"/>
    <property type="match status" value="2"/>
</dbReference>
<evidence type="ECO:0000256" key="3">
    <source>
        <dbReference type="SAM" id="MobiDB-lite"/>
    </source>
</evidence>
<dbReference type="OrthoDB" id="1933717at2759"/>
<evidence type="ECO:0000313" key="4">
    <source>
        <dbReference type="EMBL" id="KAF2145302.1"/>
    </source>
</evidence>
<name>A0A6A6BMF1_9PEZI</name>
<dbReference type="RefSeq" id="XP_033401014.1">
    <property type="nucleotide sequence ID" value="XM_033536059.1"/>
</dbReference>
<keyword evidence="2" id="KW-0560">Oxidoreductase</keyword>
<feature type="region of interest" description="Disordered" evidence="3">
    <location>
        <begin position="1"/>
        <end position="21"/>
    </location>
</feature>
<reference evidence="4" key="1">
    <citation type="journal article" date="2020" name="Stud. Mycol.">
        <title>101 Dothideomycetes genomes: a test case for predicting lifestyles and emergence of pathogens.</title>
        <authorList>
            <person name="Haridas S."/>
            <person name="Albert R."/>
            <person name="Binder M."/>
            <person name="Bloem J."/>
            <person name="Labutti K."/>
            <person name="Salamov A."/>
            <person name="Andreopoulos B."/>
            <person name="Baker S."/>
            <person name="Barry K."/>
            <person name="Bills G."/>
            <person name="Bluhm B."/>
            <person name="Cannon C."/>
            <person name="Castanera R."/>
            <person name="Culley D."/>
            <person name="Daum C."/>
            <person name="Ezra D."/>
            <person name="Gonzalez J."/>
            <person name="Henrissat B."/>
            <person name="Kuo A."/>
            <person name="Liang C."/>
            <person name="Lipzen A."/>
            <person name="Lutzoni F."/>
            <person name="Magnuson J."/>
            <person name="Mondo S."/>
            <person name="Nolan M."/>
            <person name="Ohm R."/>
            <person name="Pangilinan J."/>
            <person name="Park H.-J."/>
            <person name="Ramirez L."/>
            <person name="Alfaro M."/>
            <person name="Sun H."/>
            <person name="Tritt A."/>
            <person name="Yoshinaga Y."/>
            <person name="Zwiers L.-H."/>
            <person name="Turgeon B."/>
            <person name="Goodwin S."/>
            <person name="Spatafora J."/>
            <person name="Crous P."/>
            <person name="Grigoriev I."/>
        </authorList>
    </citation>
    <scope>NUCLEOTIDE SEQUENCE</scope>
    <source>
        <strain evidence="4">CBS 121167</strain>
    </source>
</reference>
<dbReference type="InterPro" id="IPR036291">
    <property type="entry name" value="NAD(P)-bd_dom_sf"/>
</dbReference>
<organism evidence="4 5">
    <name type="scientific">Aplosporella prunicola CBS 121167</name>
    <dbReference type="NCBI Taxonomy" id="1176127"/>
    <lineage>
        <taxon>Eukaryota</taxon>
        <taxon>Fungi</taxon>
        <taxon>Dikarya</taxon>
        <taxon>Ascomycota</taxon>
        <taxon>Pezizomycotina</taxon>
        <taxon>Dothideomycetes</taxon>
        <taxon>Dothideomycetes incertae sedis</taxon>
        <taxon>Botryosphaeriales</taxon>
        <taxon>Aplosporellaceae</taxon>
        <taxon>Aplosporella</taxon>
    </lineage>
</organism>
<feature type="non-terminal residue" evidence="4">
    <location>
        <position position="237"/>
    </location>
</feature>
<dbReference type="CDD" id="cd05233">
    <property type="entry name" value="SDR_c"/>
    <property type="match status" value="1"/>
</dbReference>
<comment type="similarity">
    <text evidence="1">Belongs to the short-chain dehydrogenases/reductases (SDR) family.</text>
</comment>
<evidence type="ECO:0008006" key="6">
    <source>
        <dbReference type="Google" id="ProtNLM"/>
    </source>
</evidence>
<sequence length="237" mass="25799">RTLHRTSYPEIDPANPDNSASGKSVVISGGATGIGLNIARAFAAVGATTIILLARRQEVLDEAFATLRAVNLKRKIEVWTYCFDIRNAAATEDVFTAIRMRLGKDMDILVTSAAMAAQGDTTLESSTRPRTPGRSKIILDVTIVSAYMQLPGRAMYSASKAAFTNLMRHLQAEADRLPGAPIRIHSFHPGAIWTPATARAGVIRDAVEWDDKSLLSGFAAWLTRKAASFLKRRFVRA</sequence>
<dbReference type="Gene3D" id="3.40.50.720">
    <property type="entry name" value="NAD(P)-binding Rossmann-like Domain"/>
    <property type="match status" value="2"/>
</dbReference>
<accession>A0A6A6BMF1</accession>
<dbReference type="AlphaFoldDB" id="A0A6A6BMF1"/>
<dbReference type="SUPFAM" id="SSF51735">
    <property type="entry name" value="NAD(P)-binding Rossmann-fold domains"/>
    <property type="match status" value="1"/>
</dbReference>
<dbReference type="GO" id="GO:0050664">
    <property type="term" value="F:oxidoreductase activity, acting on NAD(P)H, oxygen as acceptor"/>
    <property type="evidence" value="ECO:0007669"/>
    <property type="project" value="TreeGrafter"/>
</dbReference>
<evidence type="ECO:0000313" key="5">
    <source>
        <dbReference type="Proteomes" id="UP000799438"/>
    </source>
</evidence>
<dbReference type="InterPro" id="IPR002347">
    <property type="entry name" value="SDR_fam"/>
</dbReference>
<evidence type="ECO:0000256" key="1">
    <source>
        <dbReference type="ARBA" id="ARBA00006484"/>
    </source>
</evidence>
<protein>
    <recommendedName>
        <fullName evidence="6">Ketoreductase (KR) domain-containing protein</fullName>
    </recommendedName>
</protein>
<dbReference type="GO" id="GO:0016616">
    <property type="term" value="F:oxidoreductase activity, acting on the CH-OH group of donors, NAD or NADP as acceptor"/>
    <property type="evidence" value="ECO:0007669"/>
    <property type="project" value="UniProtKB-ARBA"/>
</dbReference>
<dbReference type="Proteomes" id="UP000799438">
    <property type="component" value="Unassembled WGS sequence"/>
</dbReference>